<dbReference type="SUPFAM" id="SSF58104">
    <property type="entry name" value="Methyl-accepting chemotaxis protein (MCP) signaling domain"/>
    <property type="match status" value="1"/>
</dbReference>
<evidence type="ECO:0000256" key="4">
    <source>
        <dbReference type="ARBA" id="ARBA00029447"/>
    </source>
</evidence>
<sequence>MTTSTERRGGAAGTRPLRLWVDAGGKGSLRAHRKPLLNAHPVRLRLSPLSSRNGAHMKIGTLLTAAIVSLSAVGGGLAAYVAVTKYQTMDKISTAQSRLDIVRAVGDIPRYMNSERGMATNLLFSSGAIEQKQIADLDKLRALTDGALARVNQVRASLPGSLDDGEAVASAIDALKAKFAALRDAIATAIAGPVDSRRPAATKIVADNSVFNAGVTALLDEQVRRLAGLDGNAYRQASYANVAWTLRDIGGHNASLHKALVGAKRVATEQEKQDLFRSTGKTEQILSTLQELRNNPATSANVLSALGKMQADYVERFGKALKLGKEGAVSGKYDMDVETYYAESQVGLASIIGVRDAFYENAEQGLAAAYSSARFSFVVASIGLLAVIAVSAGLIVLVRRRILNPIAALTGRMSRLAAGEVAEEIPGAARHDEIGAMAAAVQVFKDNKIEADRLAAEKEAENDVKMRRARVLDNLTRSFETKVTELVGGLSSASSVMEQTAQSMSATAAATNRQAAVVAAASDQTSTNVQTVASATEELTSSISEIARQVTTSTEIAARAVDHARRTGDTARSLAEGAQKIGDVVTLIQSIAAQTNLLALNATIEAARAGEAGRGFAVVASEVKSLAGQTAKATTEIAEQITAIQTASDETVSAIKNVVEVITEIDQIGTAIAAAIEEQGSATKEISRSVQEAARGTQEVNSNISGVQHAADDTGAAATQVLGAAEQLSTQSKDLAGQVNRFLSDVRAA</sequence>
<dbReference type="Gene3D" id="6.10.340.10">
    <property type="match status" value="1"/>
</dbReference>
<feature type="domain" description="Methyl-accepting transducer" evidence="7">
    <location>
        <begin position="493"/>
        <end position="729"/>
    </location>
</feature>
<dbReference type="Gene3D" id="1.10.287.950">
    <property type="entry name" value="Methyl-accepting chemotaxis protein"/>
    <property type="match status" value="1"/>
</dbReference>
<keyword evidence="6" id="KW-0812">Transmembrane</keyword>
<dbReference type="SMART" id="SM00304">
    <property type="entry name" value="HAMP"/>
    <property type="match status" value="1"/>
</dbReference>
<accession>A0A508TIT2</accession>
<dbReference type="AlphaFoldDB" id="A0A508TIT2"/>
<evidence type="ECO:0000313" key="11">
    <source>
        <dbReference type="Proteomes" id="UP000328092"/>
    </source>
</evidence>
<reference evidence="10" key="1">
    <citation type="submission" date="2019-02" db="EMBL/GenBank/DDBJ databases">
        <authorList>
            <person name="Pothier F.J."/>
        </authorList>
    </citation>
    <scope>NUCLEOTIDE SEQUENCE</scope>
    <source>
        <strain evidence="10">CI-1B</strain>
    </source>
</reference>
<evidence type="ECO:0000259" key="8">
    <source>
        <dbReference type="PROSITE" id="PS50192"/>
    </source>
</evidence>
<evidence type="ECO:0000313" key="10">
    <source>
        <dbReference type="EMBL" id="VIO74279.1"/>
    </source>
</evidence>
<proteinExistence type="inferred from homology"/>
<dbReference type="GO" id="GO:0004888">
    <property type="term" value="F:transmembrane signaling receptor activity"/>
    <property type="evidence" value="ECO:0007669"/>
    <property type="project" value="InterPro"/>
</dbReference>
<evidence type="ECO:0000256" key="2">
    <source>
        <dbReference type="ARBA" id="ARBA00022519"/>
    </source>
</evidence>
<dbReference type="PROSITE" id="PS50885">
    <property type="entry name" value="HAMP"/>
    <property type="match status" value="1"/>
</dbReference>
<feature type="transmembrane region" description="Helical" evidence="6">
    <location>
        <begin position="375"/>
        <end position="398"/>
    </location>
</feature>
<feature type="domain" description="T-SNARE coiled-coil homology" evidence="8">
    <location>
        <begin position="645"/>
        <end position="707"/>
    </location>
</feature>
<evidence type="ECO:0000256" key="1">
    <source>
        <dbReference type="ARBA" id="ARBA00004429"/>
    </source>
</evidence>
<dbReference type="SMART" id="SM00283">
    <property type="entry name" value="MA"/>
    <property type="match status" value="1"/>
</dbReference>
<dbReference type="PROSITE" id="PS50111">
    <property type="entry name" value="CHEMOTAXIS_TRANSDUC_2"/>
    <property type="match status" value="1"/>
</dbReference>
<comment type="subcellular location">
    <subcellularLocation>
        <location evidence="1">Cell inner membrane</location>
        <topology evidence="1">Multi-pass membrane protein</topology>
    </subcellularLocation>
</comment>
<dbReference type="GO" id="GO:0007165">
    <property type="term" value="P:signal transduction"/>
    <property type="evidence" value="ECO:0007669"/>
    <property type="project" value="UniProtKB-KW"/>
</dbReference>
<keyword evidence="2" id="KW-1003">Cell membrane</keyword>
<keyword evidence="2" id="KW-0997">Cell inner membrane</keyword>
<dbReference type="PRINTS" id="PR00260">
    <property type="entry name" value="CHEMTRNSDUCR"/>
</dbReference>
<dbReference type="GO" id="GO:0006935">
    <property type="term" value="P:chemotaxis"/>
    <property type="evidence" value="ECO:0007669"/>
    <property type="project" value="InterPro"/>
</dbReference>
<dbReference type="InterPro" id="IPR004090">
    <property type="entry name" value="Chemotax_Me-accpt_rcpt"/>
</dbReference>
<feature type="domain" description="HAMP" evidence="9">
    <location>
        <begin position="400"/>
        <end position="453"/>
    </location>
</feature>
<feature type="transmembrane region" description="Helical" evidence="6">
    <location>
        <begin position="59"/>
        <end position="83"/>
    </location>
</feature>
<dbReference type="EMBL" id="CAADFC020000018">
    <property type="protein sequence ID" value="VIO74279.1"/>
    <property type="molecule type" value="Genomic_DNA"/>
</dbReference>
<comment type="similarity">
    <text evidence="4">Belongs to the methyl-accepting chemotaxis (MCP) protein family.</text>
</comment>
<gene>
    <name evidence="10" type="primary">ctpH</name>
    <name evidence="10" type="ORF">CI1B_51490</name>
</gene>
<evidence type="ECO:0000256" key="6">
    <source>
        <dbReference type="SAM" id="Phobius"/>
    </source>
</evidence>
<keyword evidence="3 5" id="KW-0807">Transducer</keyword>
<dbReference type="InterPro" id="IPR004089">
    <property type="entry name" value="MCPsignal_dom"/>
</dbReference>
<keyword evidence="6" id="KW-0472">Membrane</keyword>
<evidence type="ECO:0000256" key="3">
    <source>
        <dbReference type="ARBA" id="ARBA00023224"/>
    </source>
</evidence>
<evidence type="ECO:0000259" key="9">
    <source>
        <dbReference type="PROSITE" id="PS50885"/>
    </source>
</evidence>
<keyword evidence="6" id="KW-1133">Transmembrane helix</keyword>
<dbReference type="Pfam" id="PF00672">
    <property type="entry name" value="HAMP"/>
    <property type="match status" value="1"/>
</dbReference>
<evidence type="ECO:0000259" key="7">
    <source>
        <dbReference type="PROSITE" id="PS50111"/>
    </source>
</evidence>
<protein>
    <submittedName>
        <fullName evidence="10">Methyl-accepting chemotaxis protein CtpH</fullName>
    </submittedName>
</protein>
<dbReference type="GO" id="GO:0005886">
    <property type="term" value="C:plasma membrane"/>
    <property type="evidence" value="ECO:0007669"/>
    <property type="project" value="UniProtKB-SubCell"/>
</dbReference>
<dbReference type="InterPro" id="IPR000727">
    <property type="entry name" value="T_SNARE_dom"/>
</dbReference>
<evidence type="ECO:0000256" key="5">
    <source>
        <dbReference type="PROSITE-ProRule" id="PRU00284"/>
    </source>
</evidence>
<dbReference type="Pfam" id="PF00015">
    <property type="entry name" value="MCPsignal"/>
    <property type="match status" value="1"/>
</dbReference>
<comment type="caution">
    <text evidence="10">The sequence shown here is derived from an EMBL/GenBank/DDBJ whole genome shotgun (WGS) entry which is preliminary data.</text>
</comment>
<dbReference type="PROSITE" id="PS50192">
    <property type="entry name" value="T_SNARE"/>
    <property type="match status" value="1"/>
</dbReference>
<name>A0A508TIT2_9BRAD</name>
<organism evidence="10 11">
    <name type="scientific">Bradyrhizobium ivorense</name>
    <dbReference type="NCBI Taxonomy" id="2511166"/>
    <lineage>
        <taxon>Bacteria</taxon>
        <taxon>Pseudomonadati</taxon>
        <taxon>Pseudomonadota</taxon>
        <taxon>Alphaproteobacteria</taxon>
        <taxon>Hyphomicrobiales</taxon>
        <taxon>Nitrobacteraceae</taxon>
        <taxon>Bradyrhizobium</taxon>
    </lineage>
</organism>
<dbReference type="Proteomes" id="UP000328092">
    <property type="component" value="Unassembled WGS sequence"/>
</dbReference>
<dbReference type="InterPro" id="IPR003660">
    <property type="entry name" value="HAMP_dom"/>
</dbReference>
<dbReference type="PANTHER" id="PTHR32089">
    <property type="entry name" value="METHYL-ACCEPTING CHEMOTAXIS PROTEIN MCPB"/>
    <property type="match status" value="1"/>
</dbReference>
<keyword evidence="11" id="KW-1185">Reference proteome</keyword>
<dbReference type="PANTHER" id="PTHR32089:SF112">
    <property type="entry name" value="LYSOZYME-LIKE PROTEIN-RELATED"/>
    <property type="match status" value="1"/>
</dbReference>